<reference evidence="1 2" key="1">
    <citation type="journal article" date="2019" name="New Phytol.">
        <title>Comparative genomics reveals unique wood-decay strategies and fruiting body development in the Schizophyllaceae.</title>
        <authorList>
            <person name="Almasi E."/>
            <person name="Sahu N."/>
            <person name="Krizsan K."/>
            <person name="Balint B."/>
            <person name="Kovacs G.M."/>
            <person name="Kiss B."/>
            <person name="Cseklye J."/>
            <person name="Drula E."/>
            <person name="Henrissat B."/>
            <person name="Nagy I."/>
            <person name="Chovatia M."/>
            <person name="Adam C."/>
            <person name="LaButti K."/>
            <person name="Lipzen A."/>
            <person name="Riley R."/>
            <person name="Grigoriev I.V."/>
            <person name="Nagy L.G."/>
        </authorList>
    </citation>
    <scope>NUCLEOTIDE SEQUENCE [LARGE SCALE GENOMIC DNA]</scope>
    <source>
        <strain evidence="1 2">NL-1724</strain>
    </source>
</reference>
<proteinExistence type="predicted"/>
<accession>A0A550CLM5</accession>
<evidence type="ECO:0000313" key="2">
    <source>
        <dbReference type="Proteomes" id="UP000320762"/>
    </source>
</evidence>
<keyword evidence="2" id="KW-1185">Reference proteome</keyword>
<keyword evidence="1" id="KW-0808">Transferase</keyword>
<dbReference type="InterPro" id="IPR002495">
    <property type="entry name" value="Glyco_trans_8"/>
</dbReference>
<dbReference type="InterPro" id="IPR050587">
    <property type="entry name" value="GNT1/Glycosyltrans_8"/>
</dbReference>
<sequence length="349" mass="39330">MLSVSEEVHVGCASRPAPNAVVLDEATSNLLSAPLPATSTMERAYVTLLTRESYLAGVLVLEQGLRAVGSKYPLVVMVTPALPPAARAVLAKRGIRAREVEGLYPEDGKHTLPAHDARFADTWTKLRVFELNEYKRVVLLDADMVVVKNMDDLFQIDLPADQIAAAHACACNPRKIPHYPADWIPANCAYTALQHPLDTPAIPTNGPRPYSLLNSGTVVLNPSRPLASSVYQFLLTTPRLSEFKFPDQDLLAAFFDGRWRSLPWYYNGLRTLRTIHKNAWRDEQVRCVHYILPQKPWDVGRPKSAKAAEGEEDPQLLERWWWTYYDEVMKELEEKDPTGRELVAKYVIE</sequence>
<dbReference type="EMBL" id="VDMD01000004">
    <property type="protein sequence ID" value="TRM65703.1"/>
    <property type="molecule type" value="Genomic_DNA"/>
</dbReference>
<evidence type="ECO:0000313" key="1">
    <source>
        <dbReference type="EMBL" id="TRM65703.1"/>
    </source>
</evidence>
<dbReference type="CDD" id="cd02537">
    <property type="entry name" value="GT8_Glycogenin"/>
    <property type="match status" value="1"/>
</dbReference>
<dbReference type="Pfam" id="PF01501">
    <property type="entry name" value="Glyco_transf_8"/>
    <property type="match status" value="1"/>
</dbReference>
<dbReference type="Proteomes" id="UP000320762">
    <property type="component" value="Unassembled WGS sequence"/>
</dbReference>
<dbReference type="OrthoDB" id="2014201at2759"/>
<protein>
    <submittedName>
        <fullName evidence="1">Nucleotide-diphospho-sugar transferase</fullName>
    </submittedName>
</protein>
<dbReference type="AlphaFoldDB" id="A0A550CLM5"/>
<comment type="caution">
    <text evidence="1">The sequence shown here is derived from an EMBL/GenBank/DDBJ whole genome shotgun (WGS) entry which is preliminary data.</text>
</comment>
<dbReference type="GO" id="GO:0016757">
    <property type="term" value="F:glycosyltransferase activity"/>
    <property type="evidence" value="ECO:0007669"/>
    <property type="project" value="InterPro"/>
</dbReference>
<dbReference type="Gene3D" id="3.90.550.10">
    <property type="entry name" value="Spore Coat Polysaccharide Biosynthesis Protein SpsA, Chain A"/>
    <property type="match status" value="1"/>
</dbReference>
<dbReference type="PANTHER" id="PTHR11183">
    <property type="entry name" value="GLYCOGENIN SUBFAMILY MEMBER"/>
    <property type="match status" value="1"/>
</dbReference>
<dbReference type="STRING" id="97359.A0A550CLM5"/>
<name>A0A550CLM5_9AGAR</name>
<organism evidence="1 2">
    <name type="scientific">Schizophyllum amplum</name>
    <dbReference type="NCBI Taxonomy" id="97359"/>
    <lineage>
        <taxon>Eukaryota</taxon>
        <taxon>Fungi</taxon>
        <taxon>Dikarya</taxon>
        <taxon>Basidiomycota</taxon>
        <taxon>Agaricomycotina</taxon>
        <taxon>Agaricomycetes</taxon>
        <taxon>Agaricomycetidae</taxon>
        <taxon>Agaricales</taxon>
        <taxon>Schizophyllaceae</taxon>
        <taxon>Schizophyllum</taxon>
    </lineage>
</organism>
<dbReference type="InterPro" id="IPR029044">
    <property type="entry name" value="Nucleotide-diphossugar_trans"/>
</dbReference>
<gene>
    <name evidence="1" type="ORF">BD626DRAFT_398311</name>
</gene>
<dbReference type="SUPFAM" id="SSF53448">
    <property type="entry name" value="Nucleotide-diphospho-sugar transferases"/>
    <property type="match status" value="1"/>
</dbReference>